<evidence type="ECO:0000313" key="17">
    <source>
        <dbReference type="Proteomes" id="UP001596118"/>
    </source>
</evidence>
<evidence type="ECO:0000313" key="16">
    <source>
        <dbReference type="EMBL" id="MFC5277579.1"/>
    </source>
</evidence>
<evidence type="ECO:0000256" key="3">
    <source>
        <dbReference type="ARBA" id="ARBA00022490"/>
    </source>
</evidence>
<keyword evidence="17" id="KW-1185">Reference proteome</keyword>
<dbReference type="Gene3D" id="1.10.730.10">
    <property type="entry name" value="Isoleucyl-tRNA Synthetase, Domain 1"/>
    <property type="match status" value="1"/>
</dbReference>
<dbReference type="GO" id="GO:0004823">
    <property type="term" value="F:leucine-tRNA ligase activity"/>
    <property type="evidence" value="ECO:0007669"/>
    <property type="project" value="UniProtKB-UniRule"/>
</dbReference>
<dbReference type="RefSeq" id="WP_256410759.1">
    <property type="nucleotide sequence ID" value="NZ_JANHDM010000002.1"/>
</dbReference>
<dbReference type="SUPFAM" id="SSF52374">
    <property type="entry name" value="Nucleotidylyl transferase"/>
    <property type="match status" value="1"/>
</dbReference>
<dbReference type="GO" id="GO:0005737">
    <property type="term" value="C:cytoplasm"/>
    <property type="evidence" value="ECO:0007669"/>
    <property type="project" value="UniProtKB-UniRule"/>
</dbReference>
<dbReference type="GO" id="GO:0006429">
    <property type="term" value="P:leucyl-tRNA aminoacylation"/>
    <property type="evidence" value="ECO:0007669"/>
    <property type="project" value="UniProtKB-UniRule"/>
</dbReference>
<dbReference type="HAMAP" id="MF_00049_B">
    <property type="entry name" value="Leu_tRNA_synth_B"/>
    <property type="match status" value="1"/>
</dbReference>
<comment type="caution">
    <text evidence="16">The sequence shown here is derived from an EMBL/GenBank/DDBJ whole genome shotgun (WGS) entry which is preliminary data.</text>
</comment>
<evidence type="ECO:0000256" key="6">
    <source>
        <dbReference type="ARBA" id="ARBA00022840"/>
    </source>
</evidence>
<dbReference type="Pfam" id="PF13603">
    <property type="entry name" value="tRNA-synt_1_2"/>
    <property type="match status" value="1"/>
</dbReference>
<evidence type="ECO:0000259" key="14">
    <source>
        <dbReference type="Pfam" id="PF09334"/>
    </source>
</evidence>
<dbReference type="EC" id="6.1.1.4" evidence="2 10"/>
<dbReference type="CDD" id="cd00812">
    <property type="entry name" value="LeuRS_core"/>
    <property type="match status" value="1"/>
</dbReference>
<dbReference type="InterPro" id="IPR013155">
    <property type="entry name" value="M/V/L/I-tRNA-synth_anticd-bd"/>
</dbReference>
<name>A0ABD5QY90_9EURY</name>
<dbReference type="EMBL" id="JBHSKY010000002">
    <property type="protein sequence ID" value="MFC5277579.1"/>
    <property type="molecule type" value="Genomic_DNA"/>
</dbReference>
<dbReference type="PRINTS" id="PR00985">
    <property type="entry name" value="TRNASYNTHLEU"/>
</dbReference>
<keyword evidence="4 11" id="KW-0436">Ligase</keyword>
<dbReference type="PROSITE" id="PS00178">
    <property type="entry name" value="AA_TRNA_LIGASE_I"/>
    <property type="match status" value="1"/>
</dbReference>
<organism evidence="16 17">
    <name type="scientific">Halorubrum rubrum</name>
    <dbReference type="NCBI Taxonomy" id="1126240"/>
    <lineage>
        <taxon>Archaea</taxon>
        <taxon>Methanobacteriati</taxon>
        <taxon>Methanobacteriota</taxon>
        <taxon>Stenosarchaea group</taxon>
        <taxon>Halobacteria</taxon>
        <taxon>Halobacteriales</taxon>
        <taxon>Haloferacaceae</taxon>
        <taxon>Halorubrum</taxon>
    </lineage>
</organism>
<feature type="domain" description="Methionyl/Valyl/Leucyl/Isoleucyl-tRNA synthetase anticodon-binding" evidence="13">
    <location>
        <begin position="653"/>
        <end position="774"/>
    </location>
</feature>
<dbReference type="NCBIfam" id="TIGR00396">
    <property type="entry name" value="leuS_bact"/>
    <property type="match status" value="1"/>
</dbReference>
<evidence type="ECO:0000256" key="10">
    <source>
        <dbReference type="NCBIfam" id="TIGR00396"/>
    </source>
</evidence>
<dbReference type="Pfam" id="PF09334">
    <property type="entry name" value="tRNA-synt_1g"/>
    <property type="match status" value="1"/>
</dbReference>
<dbReference type="Gene3D" id="3.40.50.620">
    <property type="entry name" value="HUPs"/>
    <property type="match status" value="2"/>
</dbReference>
<dbReference type="FunFam" id="3.40.50.620:FF:000056">
    <property type="entry name" value="Leucine--tRNA ligase"/>
    <property type="match status" value="1"/>
</dbReference>
<dbReference type="InterPro" id="IPR009008">
    <property type="entry name" value="Val/Leu/Ile-tRNA-synth_edit"/>
</dbReference>
<dbReference type="PANTHER" id="PTHR43740:SF2">
    <property type="entry name" value="LEUCINE--TRNA LIGASE, MITOCHONDRIAL"/>
    <property type="match status" value="1"/>
</dbReference>
<keyword evidence="5 11" id="KW-0547">Nucleotide-binding</keyword>
<dbReference type="InterPro" id="IPR001412">
    <property type="entry name" value="aa-tRNA-synth_I_CS"/>
</dbReference>
<dbReference type="InterPro" id="IPR014729">
    <property type="entry name" value="Rossmann-like_a/b/a_fold"/>
</dbReference>
<dbReference type="InterPro" id="IPR002302">
    <property type="entry name" value="Leu-tRNA-ligase"/>
</dbReference>
<evidence type="ECO:0000256" key="9">
    <source>
        <dbReference type="ARBA" id="ARBA00047469"/>
    </source>
</evidence>
<dbReference type="AlphaFoldDB" id="A0ABD5QY90"/>
<feature type="domain" description="Leucyl-tRNA synthetase editing" evidence="15">
    <location>
        <begin position="223"/>
        <end position="405"/>
    </location>
</feature>
<proteinExistence type="inferred from homology"/>
<feature type="domain" description="Methionyl/Leucyl tRNA synthetase" evidence="14">
    <location>
        <begin position="40"/>
        <end position="185"/>
    </location>
</feature>
<dbReference type="InterPro" id="IPR009080">
    <property type="entry name" value="tRNAsynth_Ia_anticodon-bd"/>
</dbReference>
<accession>A0ABD5QY90</accession>
<evidence type="ECO:0000256" key="5">
    <source>
        <dbReference type="ARBA" id="ARBA00022741"/>
    </source>
</evidence>
<dbReference type="PANTHER" id="PTHR43740">
    <property type="entry name" value="LEUCYL-TRNA SYNTHETASE"/>
    <property type="match status" value="1"/>
</dbReference>
<evidence type="ECO:0000259" key="13">
    <source>
        <dbReference type="Pfam" id="PF08264"/>
    </source>
</evidence>
<dbReference type="InterPro" id="IPR025709">
    <property type="entry name" value="Leu_tRNA-synth_edit"/>
</dbReference>
<dbReference type="Gene3D" id="1.10.10.720">
    <property type="entry name" value="leucyl-tRNA synthetase"/>
    <property type="match status" value="1"/>
</dbReference>
<dbReference type="Proteomes" id="UP001596118">
    <property type="component" value="Unassembled WGS sequence"/>
</dbReference>
<evidence type="ECO:0000256" key="4">
    <source>
        <dbReference type="ARBA" id="ARBA00022598"/>
    </source>
</evidence>
<reference evidence="16 17" key="1">
    <citation type="journal article" date="2019" name="Int. J. Syst. Evol. Microbiol.">
        <title>The Global Catalogue of Microorganisms (GCM) 10K type strain sequencing project: providing services to taxonomists for standard genome sequencing and annotation.</title>
        <authorList>
            <consortium name="The Broad Institute Genomics Platform"/>
            <consortium name="The Broad Institute Genome Sequencing Center for Infectious Disease"/>
            <person name="Wu L."/>
            <person name="Ma J."/>
        </authorList>
    </citation>
    <scope>NUCLEOTIDE SEQUENCE [LARGE SCALE GENOMIC DNA]</scope>
    <source>
        <strain evidence="16 17">CGMCC 1.12124</strain>
    </source>
</reference>
<dbReference type="FunFam" id="3.40.50.620:FF:000003">
    <property type="entry name" value="Leucine--tRNA ligase"/>
    <property type="match status" value="1"/>
</dbReference>
<protein>
    <recommendedName>
        <fullName evidence="2 10">Leucine--tRNA ligase</fullName>
        <ecNumber evidence="2 10">6.1.1.4</ecNumber>
    </recommendedName>
</protein>
<dbReference type="CDD" id="cd07958">
    <property type="entry name" value="Anticodon_Ia_Leu_BEm"/>
    <property type="match status" value="1"/>
</dbReference>
<keyword evidence="3" id="KW-0963">Cytoplasm</keyword>
<dbReference type="InterPro" id="IPR002300">
    <property type="entry name" value="aa-tRNA-synth_Ia"/>
</dbReference>
<evidence type="ECO:0000256" key="2">
    <source>
        <dbReference type="ARBA" id="ARBA00013164"/>
    </source>
</evidence>
<keyword evidence="7 11" id="KW-0648">Protein biosynthesis</keyword>
<dbReference type="Pfam" id="PF00133">
    <property type="entry name" value="tRNA-synt_1"/>
    <property type="match status" value="1"/>
</dbReference>
<dbReference type="Pfam" id="PF08264">
    <property type="entry name" value="Anticodon_1"/>
    <property type="match status" value="1"/>
</dbReference>
<comment type="similarity">
    <text evidence="1 11">Belongs to the class-I aminoacyl-tRNA synthetase family.</text>
</comment>
<evidence type="ECO:0000259" key="12">
    <source>
        <dbReference type="Pfam" id="PF00133"/>
    </source>
</evidence>
<evidence type="ECO:0000256" key="1">
    <source>
        <dbReference type="ARBA" id="ARBA00005594"/>
    </source>
</evidence>
<evidence type="ECO:0000259" key="15">
    <source>
        <dbReference type="Pfam" id="PF13603"/>
    </source>
</evidence>
<comment type="catalytic activity">
    <reaction evidence="9">
        <text>tRNA(Leu) + L-leucine + ATP = L-leucyl-tRNA(Leu) + AMP + diphosphate</text>
        <dbReference type="Rhea" id="RHEA:11688"/>
        <dbReference type="Rhea" id="RHEA-COMP:9613"/>
        <dbReference type="Rhea" id="RHEA-COMP:9622"/>
        <dbReference type="ChEBI" id="CHEBI:30616"/>
        <dbReference type="ChEBI" id="CHEBI:33019"/>
        <dbReference type="ChEBI" id="CHEBI:57427"/>
        <dbReference type="ChEBI" id="CHEBI:78442"/>
        <dbReference type="ChEBI" id="CHEBI:78494"/>
        <dbReference type="ChEBI" id="CHEBI:456215"/>
        <dbReference type="EC" id="6.1.1.4"/>
    </reaction>
</comment>
<gene>
    <name evidence="16" type="primary">leuS</name>
    <name evidence="16" type="ORF">ACFPM1_02175</name>
</gene>
<keyword evidence="8 11" id="KW-0030">Aminoacyl-tRNA synthetase</keyword>
<dbReference type="Gene3D" id="3.30.2320.20">
    <property type="entry name" value="Class I aminoacyl-tRNA synthetases (RS)"/>
    <property type="match status" value="1"/>
</dbReference>
<evidence type="ECO:0000256" key="8">
    <source>
        <dbReference type="ARBA" id="ARBA00023146"/>
    </source>
</evidence>
<keyword evidence="6 11" id="KW-0067">ATP-binding</keyword>
<dbReference type="GO" id="GO:0005524">
    <property type="term" value="F:ATP binding"/>
    <property type="evidence" value="ECO:0007669"/>
    <property type="project" value="UniProtKB-KW"/>
</dbReference>
<evidence type="ECO:0000256" key="7">
    <source>
        <dbReference type="ARBA" id="ARBA00022917"/>
    </source>
</evidence>
<sequence length="890" mass="99840">MSQEAYDHTAVESRWQEAWADASVYRTADDVDDPTYVLGMYPYPSGKLHMGHVRNYTITDAYARYRRMRGDDVLHPMGWDAFGLPAENAAKERDTNPRDWTFDCIDTMRGQMKSMGFGYDWDREITTCTPEYYEWNQWLFSRFSDAGLVERREAEVNWCPSCETVLADEQVEGDAELCWRCDTPVETRDLDQWFLKITEYADELLEAIDDLEGWPNSVRQMQRNWIGRQHGSEVDFRIEGHGSVRAFTTRLDTIHGATFFALAPDHPISEELAAEDDAVHEFVRHEADPDGDEPNGVETGLTATNPVTGEEIPVFVADFVLSDVGTGALMAVPAHDERDHAFATKKGVEIRPVIAPEPDDWDGETIPDAPDVSEAAFTDDGVLVDSGEYGGLDSETARERLTEEIEGAEESTQYQLRDWGISRQRYWGTPIPVVHCDDCGPVSVPDEDLPVELPEFINTTGNPLDAAEEWKATTCPDCGAAATRETDTMDTFVDSSWYFLRYVSPDLADAPFDLDRANDWMPVDQYVGGIEHAVMHLLYSRFFTKVLADEEGLDHREPFTNLLAQGMVQLDGEKMSKSKGNVVSPQRIVEEYGADTARLFMLQAAQPERDFDWSEEGVKSTHRFLARLSDLVEGYAAGDVATVGRDADRDTVDEYVADEVDAAVAIAGDEYDDLTFNVALREAQDLVRTLRSYREHAEPHPDVYERGLDVAVRLLAPVAPHLAEELWETLGRDGFVVEADWPSATADRETVERRRRLVANTREDVRDIVEVAGIEDPERIDVVVAPDWKYDALEIAIDSDADNLISELMQESHIRAQGDEAASYGQDLQAEREALSGTLSGDEEYAALRAAAWLIEREFDAPVVVERANDAPDDVARKAEPGRPAIDIAE</sequence>
<dbReference type="SUPFAM" id="SSF47323">
    <property type="entry name" value="Anticodon-binding domain of a subclass of class I aminoacyl-tRNA synthetases"/>
    <property type="match status" value="1"/>
</dbReference>
<feature type="domain" description="Aminoacyl-tRNA synthetase class Ia" evidence="12">
    <location>
        <begin position="416"/>
        <end position="613"/>
    </location>
</feature>
<dbReference type="FunFam" id="1.10.730.10:FF:000002">
    <property type="entry name" value="Leucine--tRNA ligase"/>
    <property type="match status" value="1"/>
</dbReference>
<dbReference type="InterPro" id="IPR015413">
    <property type="entry name" value="Methionyl/Leucyl_tRNA_Synth"/>
</dbReference>
<dbReference type="SUPFAM" id="SSF50677">
    <property type="entry name" value="ValRS/IleRS/LeuRS editing domain"/>
    <property type="match status" value="1"/>
</dbReference>
<evidence type="ECO:0000256" key="11">
    <source>
        <dbReference type="RuleBase" id="RU363035"/>
    </source>
</evidence>